<name>A0A5M6D3Y4_9BACT</name>
<evidence type="ECO:0000313" key="3">
    <source>
        <dbReference type="Proteomes" id="UP000324479"/>
    </source>
</evidence>
<dbReference type="EMBL" id="VWOX01000016">
    <property type="protein sequence ID" value="KAA5539895.1"/>
    <property type="molecule type" value="Genomic_DNA"/>
</dbReference>
<dbReference type="RefSeq" id="WP_150078958.1">
    <property type="nucleotide sequence ID" value="NZ_VWOX01000016.1"/>
</dbReference>
<dbReference type="Proteomes" id="UP000324479">
    <property type="component" value="Unassembled WGS sequence"/>
</dbReference>
<reference evidence="2 3" key="1">
    <citation type="submission" date="2019-08" db="EMBL/GenBank/DDBJ databases">
        <authorList>
            <person name="Dhanesh K."/>
            <person name="Kumar G."/>
            <person name="Sasikala C."/>
            <person name="Venkata Ramana C."/>
        </authorList>
    </citation>
    <scope>NUCLEOTIDE SEQUENCE [LARGE SCALE GENOMIC DNA]</scope>
    <source>
        <strain evidence="2 3">JC645</strain>
    </source>
</reference>
<dbReference type="AlphaFoldDB" id="A0A5M6D3Y4"/>
<organism evidence="2 3">
    <name type="scientific">Roseiconus nitratireducens</name>
    <dbReference type="NCBI Taxonomy" id="2605748"/>
    <lineage>
        <taxon>Bacteria</taxon>
        <taxon>Pseudomonadati</taxon>
        <taxon>Planctomycetota</taxon>
        <taxon>Planctomycetia</taxon>
        <taxon>Pirellulales</taxon>
        <taxon>Pirellulaceae</taxon>
        <taxon>Roseiconus</taxon>
    </lineage>
</organism>
<dbReference type="SUPFAM" id="SSF53448">
    <property type="entry name" value="Nucleotide-diphospho-sugar transferases"/>
    <property type="match status" value="1"/>
</dbReference>
<evidence type="ECO:0008006" key="4">
    <source>
        <dbReference type="Google" id="ProtNLM"/>
    </source>
</evidence>
<keyword evidence="3" id="KW-1185">Reference proteome</keyword>
<proteinExistence type="predicted"/>
<protein>
    <recommendedName>
        <fullName evidence="4">MobA-like NTP transferase domain-containing protein</fullName>
    </recommendedName>
</protein>
<accession>A0A5M6D3Y4</accession>
<dbReference type="Gene3D" id="3.90.550.10">
    <property type="entry name" value="Spore Coat Polysaccharide Biosynthesis Protein SpsA, Chain A"/>
    <property type="match status" value="1"/>
</dbReference>
<evidence type="ECO:0000256" key="1">
    <source>
        <dbReference type="SAM" id="MobiDB-lite"/>
    </source>
</evidence>
<sequence length="292" mass="32279">MSINSKVAVRTVERPPERSRKKQAVAAAVIDLGDYTESPLGGTESSSSWAADATDPSTSSAWDSSHCKHFSERRIDGQPLSVRMARRLSECEWVDGIYAVGCNVPTSVMRNHQMVLEPISLPPCHLVERLSAVVDRTDAEWIVYVPANRPFVDAGLIDGLIAKAARTSNCDYVGYNSDKAGPSRMLHLGLAGEVVHADALRRLRRNADRLAPCCSIAECMQHAPGDYRLKFVPVPRELDRADLRFAVEDESDWDDLQLLCESVSDVDASWMQVKQLVEANEPLRSSMKSRNG</sequence>
<gene>
    <name evidence="2" type="ORF">FYK55_22880</name>
</gene>
<comment type="caution">
    <text evidence="2">The sequence shown here is derived from an EMBL/GenBank/DDBJ whole genome shotgun (WGS) entry which is preliminary data.</text>
</comment>
<evidence type="ECO:0000313" key="2">
    <source>
        <dbReference type="EMBL" id="KAA5539895.1"/>
    </source>
</evidence>
<feature type="region of interest" description="Disordered" evidence="1">
    <location>
        <begin position="1"/>
        <end position="64"/>
    </location>
</feature>
<dbReference type="InterPro" id="IPR029044">
    <property type="entry name" value="Nucleotide-diphossugar_trans"/>
</dbReference>
<feature type="compositionally biased region" description="Low complexity" evidence="1">
    <location>
        <begin position="45"/>
        <end position="64"/>
    </location>
</feature>